<dbReference type="GO" id="GO:1901135">
    <property type="term" value="P:carbohydrate derivative metabolic process"/>
    <property type="evidence" value="ECO:0007669"/>
    <property type="project" value="InterPro"/>
</dbReference>
<evidence type="ECO:0000259" key="1">
    <source>
        <dbReference type="PROSITE" id="PS51071"/>
    </source>
</evidence>
<dbReference type="Proteomes" id="UP000198282">
    <property type="component" value="Unassembled WGS sequence"/>
</dbReference>
<dbReference type="Gene3D" id="3.40.50.10490">
    <property type="entry name" value="Glucose-6-phosphate isomerase like protein, domain 1"/>
    <property type="match status" value="1"/>
</dbReference>
<dbReference type="OrthoDB" id="4293777at2"/>
<keyword evidence="3" id="KW-1185">Reference proteome</keyword>
<dbReference type="GO" id="GO:0003700">
    <property type="term" value="F:DNA-binding transcription factor activity"/>
    <property type="evidence" value="ECO:0007669"/>
    <property type="project" value="InterPro"/>
</dbReference>
<dbReference type="AlphaFoldDB" id="A0A239P9X1"/>
<accession>A0A239P9X1</accession>
<feature type="domain" description="HTH rpiR-type" evidence="1">
    <location>
        <begin position="19"/>
        <end position="95"/>
    </location>
</feature>
<dbReference type="PROSITE" id="PS51071">
    <property type="entry name" value="HTH_RPIR"/>
    <property type="match status" value="1"/>
</dbReference>
<dbReference type="InterPro" id="IPR009057">
    <property type="entry name" value="Homeodomain-like_sf"/>
</dbReference>
<dbReference type="InterPro" id="IPR046348">
    <property type="entry name" value="SIS_dom_sf"/>
</dbReference>
<dbReference type="Pfam" id="PF01418">
    <property type="entry name" value="HTH_6"/>
    <property type="match status" value="1"/>
</dbReference>
<dbReference type="RefSeq" id="WP_089213695.1">
    <property type="nucleotide sequence ID" value="NZ_FZOD01000108.1"/>
</dbReference>
<dbReference type="GO" id="GO:0003677">
    <property type="term" value="F:DNA binding"/>
    <property type="evidence" value="ECO:0007669"/>
    <property type="project" value="InterPro"/>
</dbReference>
<dbReference type="InterPro" id="IPR000281">
    <property type="entry name" value="HTH_RpiR"/>
</dbReference>
<dbReference type="Gene3D" id="1.10.10.10">
    <property type="entry name" value="Winged helix-like DNA-binding domain superfamily/Winged helix DNA-binding domain"/>
    <property type="match status" value="1"/>
</dbReference>
<name>A0A239P9X1_9ACTN</name>
<proteinExistence type="predicted"/>
<organism evidence="2 3">
    <name type="scientific">Streptosporangium subroseum</name>
    <dbReference type="NCBI Taxonomy" id="106412"/>
    <lineage>
        <taxon>Bacteria</taxon>
        <taxon>Bacillati</taxon>
        <taxon>Actinomycetota</taxon>
        <taxon>Actinomycetes</taxon>
        <taxon>Streptosporangiales</taxon>
        <taxon>Streptosporangiaceae</taxon>
        <taxon>Streptosporangium</taxon>
    </lineage>
</organism>
<dbReference type="GO" id="GO:0097367">
    <property type="term" value="F:carbohydrate derivative binding"/>
    <property type="evidence" value="ECO:0007669"/>
    <property type="project" value="InterPro"/>
</dbReference>
<dbReference type="PANTHER" id="PTHR30514">
    <property type="entry name" value="GLUCOKINASE"/>
    <property type="match status" value="1"/>
</dbReference>
<reference evidence="2 3" key="1">
    <citation type="submission" date="2017-06" db="EMBL/GenBank/DDBJ databases">
        <authorList>
            <person name="Kim H.J."/>
            <person name="Triplett B.A."/>
        </authorList>
    </citation>
    <scope>NUCLEOTIDE SEQUENCE [LARGE SCALE GENOMIC DNA]</scope>
    <source>
        <strain evidence="2 3">CGMCC 4.2132</strain>
    </source>
</reference>
<dbReference type="PANTHER" id="PTHR30514:SF18">
    <property type="entry name" value="RPIR-FAMILY TRANSCRIPTIONAL REGULATOR"/>
    <property type="match status" value="1"/>
</dbReference>
<dbReference type="InterPro" id="IPR036388">
    <property type="entry name" value="WH-like_DNA-bd_sf"/>
</dbReference>
<sequence length="296" mass="32604">MGHARQTGQPLTVPDASRIAANLRGLFDDHRLSPSQRRIARYLLDHAQEAVFFTSADIAERVGVSQPSVTRFAAALGFRGFPEFRDALRSSVFDSSRRTPPTEDLNEIQELVNSEIRDLERLRDGLRDTRQLREVAGQLSRSRPLLVVGLRVSAPLAHLFGHQAEKVLPDVRVLDVAGSTLEDKLSRAAESGAEWVLAIGLPRYPRELAQGLIWARRIGLKIALITDQPVGRLTDLADEVLLAPVSSDFAFDSHAGPTVLCTALLHTMLDALATEGQTRLGAFDDSATERQIFLPY</sequence>
<evidence type="ECO:0000313" key="3">
    <source>
        <dbReference type="Proteomes" id="UP000198282"/>
    </source>
</evidence>
<dbReference type="SUPFAM" id="SSF46689">
    <property type="entry name" value="Homeodomain-like"/>
    <property type="match status" value="1"/>
</dbReference>
<dbReference type="SUPFAM" id="SSF53697">
    <property type="entry name" value="SIS domain"/>
    <property type="match status" value="1"/>
</dbReference>
<protein>
    <submittedName>
        <fullName evidence="2">Transcriptional regulator, RpiR family</fullName>
    </submittedName>
</protein>
<gene>
    <name evidence="2" type="ORF">SAMN05216276_11084</name>
</gene>
<dbReference type="InterPro" id="IPR047640">
    <property type="entry name" value="RpiR-like"/>
</dbReference>
<evidence type="ECO:0000313" key="2">
    <source>
        <dbReference type="EMBL" id="SNT63956.1"/>
    </source>
</evidence>
<dbReference type="EMBL" id="FZOD01000108">
    <property type="protein sequence ID" value="SNT63956.1"/>
    <property type="molecule type" value="Genomic_DNA"/>
</dbReference>